<dbReference type="EMBL" id="GBRH01273499">
    <property type="protein sequence ID" value="JAD24396.1"/>
    <property type="molecule type" value="Transcribed_RNA"/>
</dbReference>
<organism evidence="1">
    <name type="scientific">Arundo donax</name>
    <name type="common">Giant reed</name>
    <name type="synonym">Donax arundinaceus</name>
    <dbReference type="NCBI Taxonomy" id="35708"/>
    <lineage>
        <taxon>Eukaryota</taxon>
        <taxon>Viridiplantae</taxon>
        <taxon>Streptophyta</taxon>
        <taxon>Embryophyta</taxon>
        <taxon>Tracheophyta</taxon>
        <taxon>Spermatophyta</taxon>
        <taxon>Magnoliopsida</taxon>
        <taxon>Liliopsida</taxon>
        <taxon>Poales</taxon>
        <taxon>Poaceae</taxon>
        <taxon>PACMAD clade</taxon>
        <taxon>Arundinoideae</taxon>
        <taxon>Arundineae</taxon>
        <taxon>Arundo</taxon>
    </lineage>
</organism>
<protein>
    <submittedName>
        <fullName evidence="1">Uncharacterized protein</fullName>
    </submittedName>
</protein>
<evidence type="ECO:0000313" key="1">
    <source>
        <dbReference type="EMBL" id="JAD24396.1"/>
    </source>
</evidence>
<name>A0A0A8YEA4_ARUDO</name>
<reference evidence="1" key="1">
    <citation type="submission" date="2014-09" db="EMBL/GenBank/DDBJ databases">
        <authorList>
            <person name="Magalhaes I.L.F."/>
            <person name="Oliveira U."/>
            <person name="Santos F.R."/>
            <person name="Vidigal T.H.D.A."/>
            <person name="Brescovit A.D."/>
            <person name="Santos A.J."/>
        </authorList>
    </citation>
    <scope>NUCLEOTIDE SEQUENCE</scope>
    <source>
        <tissue evidence="1">Shoot tissue taken approximately 20 cm above the soil surface</tissue>
    </source>
</reference>
<sequence>MAPSVRTEKSGRVLARKISKRAQVTGEFGKWYHDHLCCSVG</sequence>
<reference evidence="1" key="2">
    <citation type="journal article" date="2015" name="Data Brief">
        <title>Shoot transcriptome of the giant reed, Arundo donax.</title>
        <authorList>
            <person name="Barrero R.A."/>
            <person name="Guerrero F.D."/>
            <person name="Moolhuijzen P."/>
            <person name="Goolsby J.A."/>
            <person name="Tidwell J."/>
            <person name="Bellgard S.E."/>
            <person name="Bellgard M.I."/>
        </authorList>
    </citation>
    <scope>NUCLEOTIDE SEQUENCE</scope>
    <source>
        <tissue evidence="1">Shoot tissue taken approximately 20 cm above the soil surface</tissue>
    </source>
</reference>
<proteinExistence type="predicted"/>
<accession>A0A0A8YEA4</accession>
<dbReference type="AlphaFoldDB" id="A0A0A8YEA4"/>